<name>A0ABY7YQC9_9HYPH</name>
<gene>
    <name evidence="4" type="ORF">PSQ19_05395</name>
</gene>
<sequence length="316" mass="32964">MNATKRSIVEQFAQWRGLADQGVRAEPGTRYVVVGCGTSFYLAQTIAAQLNAQHIDAIAAPGHEWTIRPHNYAVGPVTVIAVSRSGESTETVEAARASQARGSKVIGLTCEPASALAGLADAVLMAETHPDEGIVMTASASLMLLLGLQFAGVELDLPALADMATATLDAMLAVNLDDIGQRRHLVFLGGGALYGIAAEGALKSQEMSCTVTQVFHPLEYRHGPISLADDTMAIVMLYGADDVAAEAKLTDDVRALGALVMAIGGPGDVEIPNVAPAAVRGLVSLPALQMLGERLAVLRQLDSAAPRHLTKVVKVA</sequence>
<dbReference type="Gene3D" id="3.40.50.10490">
    <property type="entry name" value="Glucose-6-phosphate isomerase like protein, domain 1"/>
    <property type="match status" value="2"/>
</dbReference>
<dbReference type="InterPro" id="IPR035466">
    <property type="entry name" value="GlmS/AgaS_SIS"/>
</dbReference>
<dbReference type="RefSeq" id="WP_282210273.1">
    <property type="nucleotide sequence ID" value="NZ_CP118246.1"/>
</dbReference>
<dbReference type="InterPro" id="IPR035490">
    <property type="entry name" value="GlmS/FrlB_SIS"/>
</dbReference>
<keyword evidence="1" id="KW-0808">Transferase</keyword>
<evidence type="ECO:0000256" key="1">
    <source>
        <dbReference type="ARBA" id="ARBA00022576"/>
    </source>
</evidence>
<keyword evidence="5" id="KW-1185">Reference proteome</keyword>
<feature type="domain" description="SIS" evidence="3">
    <location>
        <begin position="172"/>
        <end position="306"/>
    </location>
</feature>
<dbReference type="Proteomes" id="UP001220530">
    <property type="component" value="Chromosome"/>
</dbReference>
<proteinExistence type="predicted"/>
<dbReference type="PANTHER" id="PTHR10937">
    <property type="entry name" value="GLUCOSAMINE--FRUCTOSE-6-PHOSPHATE AMINOTRANSFERASE, ISOMERIZING"/>
    <property type="match status" value="1"/>
</dbReference>
<dbReference type="InterPro" id="IPR046348">
    <property type="entry name" value="SIS_dom_sf"/>
</dbReference>
<protein>
    <submittedName>
        <fullName evidence="4">SIS domain-containing protein</fullName>
    </submittedName>
</protein>
<dbReference type="EMBL" id="CP118246">
    <property type="protein sequence ID" value="WDR03528.1"/>
    <property type="molecule type" value="Genomic_DNA"/>
</dbReference>
<evidence type="ECO:0000256" key="2">
    <source>
        <dbReference type="ARBA" id="ARBA00022737"/>
    </source>
</evidence>
<organism evidence="4 5">
    <name type="scientific">Devosia algicola</name>
    <dbReference type="NCBI Taxonomy" id="3026418"/>
    <lineage>
        <taxon>Bacteria</taxon>
        <taxon>Pseudomonadati</taxon>
        <taxon>Pseudomonadota</taxon>
        <taxon>Alphaproteobacteria</taxon>
        <taxon>Hyphomicrobiales</taxon>
        <taxon>Devosiaceae</taxon>
        <taxon>Devosia</taxon>
    </lineage>
</organism>
<evidence type="ECO:0000313" key="4">
    <source>
        <dbReference type="EMBL" id="WDR03528.1"/>
    </source>
</evidence>
<dbReference type="SUPFAM" id="SSF53697">
    <property type="entry name" value="SIS domain"/>
    <property type="match status" value="1"/>
</dbReference>
<evidence type="ECO:0000259" key="3">
    <source>
        <dbReference type="PROSITE" id="PS51464"/>
    </source>
</evidence>
<dbReference type="PROSITE" id="PS51464">
    <property type="entry name" value="SIS"/>
    <property type="match status" value="2"/>
</dbReference>
<keyword evidence="2" id="KW-0677">Repeat</keyword>
<reference evidence="4 5" key="1">
    <citation type="submission" date="2023-02" db="EMBL/GenBank/DDBJ databases">
        <title>Devosia algicola sp. nov., isolated from the phycosphere of marine algae.</title>
        <authorList>
            <person name="Kim J.M."/>
            <person name="Lee J.K."/>
            <person name="Choi B.J."/>
            <person name="Bayburt H."/>
            <person name="Jeon C.O."/>
        </authorList>
    </citation>
    <scope>NUCLEOTIDE SEQUENCE [LARGE SCALE GENOMIC DNA]</scope>
    <source>
        <strain evidence="4 5">G20-9</strain>
    </source>
</reference>
<dbReference type="CDD" id="cd05008">
    <property type="entry name" value="SIS_GlmS_GlmD_1"/>
    <property type="match status" value="1"/>
</dbReference>
<feature type="domain" description="SIS" evidence="3">
    <location>
        <begin position="18"/>
        <end position="158"/>
    </location>
</feature>
<keyword evidence="1" id="KW-0032">Aminotransferase</keyword>
<accession>A0ABY7YQC9</accession>
<dbReference type="CDD" id="cd05009">
    <property type="entry name" value="SIS_GlmS_GlmD_2"/>
    <property type="match status" value="1"/>
</dbReference>
<dbReference type="Pfam" id="PF01380">
    <property type="entry name" value="SIS"/>
    <property type="match status" value="2"/>
</dbReference>
<evidence type="ECO:0000313" key="5">
    <source>
        <dbReference type="Proteomes" id="UP001220530"/>
    </source>
</evidence>
<dbReference type="InterPro" id="IPR001347">
    <property type="entry name" value="SIS_dom"/>
</dbReference>